<evidence type="ECO:0000256" key="3">
    <source>
        <dbReference type="ARBA" id="ARBA00022862"/>
    </source>
</evidence>
<comment type="caution">
    <text evidence="9">The sequence shown here is derived from an EMBL/GenBank/DDBJ whole genome shotgun (WGS) entry which is preliminary data.</text>
</comment>
<evidence type="ECO:0000256" key="4">
    <source>
        <dbReference type="ARBA" id="ARBA00023002"/>
    </source>
</evidence>
<dbReference type="GO" id="GO:0042744">
    <property type="term" value="P:hydrogen peroxide catabolic process"/>
    <property type="evidence" value="ECO:0007669"/>
    <property type="project" value="TreeGrafter"/>
</dbReference>
<evidence type="ECO:0000259" key="8">
    <source>
        <dbReference type="PROSITE" id="PS51352"/>
    </source>
</evidence>
<evidence type="ECO:0000256" key="1">
    <source>
        <dbReference type="ARBA" id="ARBA00010505"/>
    </source>
</evidence>
<dbReference type="CDD" id="cd03013">
    <property type="entry name" value="PRX5_like"/>
    <property type="match status" value="1"/>
</dbReference>
<dbReference type="Proteomes" id="UP000319160">
    <property type="component" value="Unassembled WGS sequence"/>
</dbReference>
<name>A0A553HPW0_9PEZI</name>
<evidence type="ECO:0000256" key="7">
    <source>
        <dbReference type="RuleBase" id="RU366011"/>
    </source>
</evidence>
<feature type="domain" description="Thioredoxin" evidence="8">
    <location>
        <begin position="39"/>
        <end position="192"/>
    </location>
</feature>
<dbReference type="InterPro" id="IPR036249">
    <property type="entry name" value="Thioredoxin-like_sf"/>
</dbReference>
<dbReference type="Gene3D" id="3.40.30.10">
    <property type="entry name" value="Glutaredoxin"/>
    <property type="match status" value="1"/>
</dbReference>
<keyword evidence="4 7" id="KW-0560">Oxidoreductase</keyword>
<comment type="function">
    <text evidence="7">Thiol-specific peroxidase that catalyzes the reduction of hydrogen peroxide and organic hydroperoxides to water and alcohols, respectively. Plays a role in cell protection against oxidative stress by detoxifying peroxides.</text>
</comment>
<dbReference type="GO" id="GO:0005739">
    <property type="term" value="C:mitochondrion"/>
    <property type="evidence" value="ECO:0007669"/>
    <property type="project" value="TreeGrafter"/>
</dbReference>
<keyword evidence="10" id="KW-1185">Reference proteome</keyword>
<dbReference type="PROSITE" id="PS51352">
    <property type="entry name" value="THIOREDOXIN_2"/>
    <property type="match status" value="1"/>
</dbReference>
<proteinExistence type="inferred from homology"/>
<dbReference type="GO" id="GO:0045454">
    <property type="term" value="P:cell redox homeostasis"/>
    <property type="evidence" value="ECO:0007669"/>
    <property type="project" value="TreeGrafter"/>
</dbReference>
<sequence>MSALKAGDAFPSDVSFLYVKPTPETSDVLACGIPTKFDASAGMNLHPISLPTTYLRDQLANHVSTTTEFANKKAVLVSVPGAFTPTCQVTHVTGYINKLKELKAKGVDTIVVIAFNDPFVQAAWGKANGIKDESIIFATDNEAAFSKTLGWTLGPRTARYAIVVDHGKVVYAEKEPAGDVGVSGVDAVLAVL</sequence>
<dbReference type="AlphaFoldDB" id="A0A553HPW0"/>
<reference evidence="10" key="1">
    <citation type="submission" date="2019-06" db="EMBL/GenBank/DDBJ databases">
        <title>Draft genome sequence of the griseofulvin-producing fungus Xylaria cubensis strain G536.</title>
        <authorList>
            <person name="Mead M.E."/>
            <person name="Raja H.A."/>
            <person name="Steenwyk J.L."/>
            <person name="Knowles S.L."/>
            <person name="Oberlies N.H."/>
            <person name="Rokas A."/>
        </authorList>
    </citation>
    <scope>NUCLEOTIDE SEQUENCE [LARGE SCALE GENOMIC DNA]</scope>
    <source>
        <strain evidence="10">G536</strain>
    </source>
</reference>
<dbReference type="OrthoDB" id="195498at2759"/>
<dbReference type="GO" id="GO:0034599">
    <property type="term" value="P:cellular response to oxidative stress"/>
    <property type="evidence" value="ECO:0007669"/>
    <property type="project" value="InterPro"/>
</dbReference>
<dbReference type="PANTHER" id="PTHR10430:SF16">
    <property type="entry name" value="PEROXIREDOXIN-5, MITOCHONDRIAL"/>
    <property type="match status" value="1"/>
</dbReference>
<keyword evidence="5 7" id="KW-0676">Redox-active center</keyword>
<evidence type="ECO:0000313" key="10">
    <source>
        <dbReference type="Proteomes" id="UP000319160"/>
    </source>
</evidence>
<dbReference type="STRING" id="2512241.A0A553HPW0"/>
<dbReference type="GO" id="GO:0008379">
    <property type="term" value="F:thioredoxin peroxidase activity"/>
    <property type="evidence" value="ECO:0007669"/>
    <property type="project" value="InterPro"/>
</dbReference>
<evidence type="ECO:0000313" key="9">
    <source>
        <dbReference type="EMBL" id="TRX89987.1"/>
    </source>
</evidence>
<evidence type="ECO:0000256" key="2">
    <source>
        <dbReference type="ARBA" id="ARBA00022559"/>
    </source>
</evidence>
<organism evidence="9 10">
    <name type="scientific">Xylaria flabelliformis</name>
    <dbReference type="NCBI Taxonomy" id="2512241"/>
    <lineage>
        <taxon>Eukaryota</taxon>
        <taxon>Fungi</taxon>
        <taxon>Dikarya</taxon>
        <taxon>Ascomycota</taxon>
        <taxon>Pezizomycotina</taxon>
        <taxon>Sordariomycetes</taxon>
        <taxon>Xylariomycetidae</taxon>
        <taxon>Xylariales</taxon>
        <taxon>Xylariaceae</taxon>
        <taxon>Xylaria</taxon>
    </lineage>
</organism>
<comment type="similarity">
    <text evidence="1 7">Belongs to the peroxiredoxin family. Prx5 subfamily.</text>
</comment>
<dbReference type="PANTHER" id="PTHR10430">
    <property type="entry name" value="PEROXIREDOXIN"/>
    <property type="match status" value="1"/>
</dbReference>
<keyword evidence="3 7" id="KW-0049">Antioxidant</keyword>
<accession>A0A553HPW0</accession>
<dbReference type="SUPFAM" id="SSF52833">
    <property type="entry name" value="Thioredoxin-like"/>
    <property type="match status" value="1"/>
</dbReference>
<dbReference type="InterPro" id="IPR037944">
    <property type="entry name" value="PRX5-like"/>
</dbReference>
<feature type="active site" description="Cysteine sulfenic acid (-SOH) intermediate" evidence="6">
    <location>
        <position position="87"/>
    </location>
</feature>
<gene>
    <name evidence="9" type="ORF">FHL15_009088</name>
</gene>
<dbReference type="InterPro" id="IPR013740">
    <property type="entry name" value="Redoxin"/>
</dbReference>
<keyword evidence="2 7" id="KW-0575">Peroxidase</keyword>
<evidence type="ECO:0000256" key="5">
    <source>
        <dbReference type="ARBA" id="ARBA00023284"/>
    </source>
</evidence>
<evidence type="ECO:0000256" key="6">
    <source>
        <dbReference type="PIRSR" id="PIRSR637944-1"/>
    </source>
</evidence>
<dbReference type="InterPro" id="IPR013766">
    <property type="entry name" value="Thioredoxin_domain"/>
</dbReference>
<dbReference type="EMBL" id="VFLP01000060">
    <property type="protein sequence ID" value="TRX89987.1"/>
    <property type="molecule type" value="Genomic_DNA"/>
</dbReference>
<dbReference type="GO" id="GO:0005777">
    <property type="term" value="C:peroxisome"/>
    <property type="evidence" value="ECO:0007669"/>
    <property type="project" value="TreeGrafter"/>
</dbReference>
<protein>
    <recommendedName>
        <fullName evidence="8">Thioredoxin domain-containing protein</fullName>
    </recommendedName>
</protein>
<dbReference type="Pfam" id="PF08534">
    <property type="entry name" value="Redoxin"/>
    <property type="match status" value="1"/>
</dbReference>